<dbReference type="InterPro" id="IPR026341">
    <property type="entry name" value="T9SS_type_B"/>
</dbReference>
<dbReference type="InterPro" id="IPR025667">
    <property type="entry name" value="SprB_repeat"/>
</dbReference>
<accession>A0A5B7SUB2</accession>
<sequence>MPDLPKNKGSLKNLFWLFALCCITSIFAYVLPENLIPEAPATIENRPLIGPHPLTGISDNVVVCSVDGTESHEIYLCGLNDERLLTTNIPDLKQIVWAKFLEGSCADASPNCSNSAPNCTWVQQSTDTQFNVAEPGDYRILVQYNDNSSERFYFKVYGNGLNPTAVIQNIDCGSPGNISVNNVPSNYEFSINNGASWQSSNVFSISSVSNYSIQIRRNDGNDGCTFELNDLAVANNSIDATTTVLPITCNTAKGGIEVAIATSSSNYIYTLTQGGNLINDSGPTGSNYTFSNLDAGIYDLEITLASVSNCVWNGTVTVPNFQNIQPNVVVTKNIDCSDGVLNVTQSGGVSPFEYSIDGGSSYLSFSAGNQTTIPISVAGSYSVSVRDANACVIIADPVQVNSEPEITYTVTPKDISCNGTDDGSITVDVTNTQGYSITYSIDGGTSYQTSNVFSNLAAGSYTVSIRKEKAGGSCDINATSVNVDPSPTFTASASVTQQIDCTTGSATLSVGIDTGGTAPFEYSLNGADFQNATDFSGLGAGTYTVTVKDANDCTTTADQTINAGSNPSDVSFTVSNRNCTSGEADVQLSVTGGNAPFTYSITAPMTLTAPDDTFEGLAPNTYTFEITANDGCKIVRNYTLDGPIKFSSTVTVKNNVSCATPGTSDGSLDITITDFDTTFDVVIEDGTGTPTGFSVSGATSSPLTISGLPADTYTIRINDQSGPCQQVESVTVAAPASALAVDSIALTHMNCGTPGSATIEASGGWGSYLYFVRQPDGTATPAQSNKTIIGLTQPGIHTVVVTDVNGCSYDSETFELLDQGGPTSVVDATASNYCYSTATKGILKIDVTDGEAPYFYTVNNGTPQAVPGGTFTLTDLTPDAYEIKVIGNNGCETIVADTEIAGQLFATAQITKPLGCGASPDAIIQVTPQEGYPDPDYSYEVSIDGGGFTATTVPYSSGTAGSFVFRVTDSKGCSAETDPVITEVAPALIATENISDTACGTDGTGSVELVGQGGTPPFRYSFEGSTFTTKSLYTGLDATDYNYTVRDALGCEVNKTITIGADDAITADVSHTDITCDPLNGGTQWGNTNINNVQNATGLITIELVRVRNEADYLATGWSRVYRRRENIDMSTRPGGWNERMHWPQWFFVRITDERGCTYESDFYKIDQPPLPWFQKNQADLDQSCANGATFEIEVGDPTGLVGPFEYRIWPYDPDNPPGWRSFEVAAENEALGEDTDVGAFERDLRVSGLLFGVNYGITIRDVNTGCQRWRNLGAIAAPSDDSTFDVVTEFQGKVCREDNNGEARFTITGAGDNDSDGTQRVDWRIYNAHRPTNTAFHQNGTANDGGLGGDIIVDVNGLRGGWYVIEVTSESGCVSGNRFPIYTPKKLVLELDQNVPATCTTGNQIGVTATGGWNDETNYNRRNKLYQNWHPYEYAFVVNGTDPNTLPASEWQNQPSKEVFPSAYDGTNNSYQVYVRDGGGCIKGLSGPITLTRDAQPQITGIDVPNRCSSTNEIYTVNATIVDGEGANVYIWDGEVTTAITKNLGPGNHTLVVRDENGCIATENIFIYPQMVAKANITQAVQCIPANSGEVTLDVYGGSTDYTFERTDNSETNTTGVFTGLTHSTTYSFTVTDNQSGCPAQTVTVTLDAPQTPVFQIRTPVQNLSCFGANDGRVIVEQVPGSDNLDVAYEYSIDGNPYQVSNIFENLAPGSHTVSVRSAKNCIQTLPAFTISQPKALQLATPTISPFTCTASNTLGQATVTASITDGLGDDTGTAPYNYSFNGSSFSGNNSFDLPYTNTVQTVIIDVIDANGCTDQTTVNIPAAQKVTATITETQAMTCVNDAIINVMGANGTGIPNYETRELPSGNLINGTGHGTITILAGNPGTYTYELTDTATGCSARVEYVIAPFDNISATATKIADITCRGEANGELEFTVTGFGTDFTYEVFNVNNTTTPFIAAGPSSTATGATSIDTLPTGTFFVRVTDGDTGCTADTEHITIQSPTFALDFNWAITQQLSCSPGSDAQVTATPEGGWGGYEFRLVDPATPGVPIQDFAANNIFNNLTSGINYELTLRDGQGCANVTQTVSVPEIDVITITPDVMNDPSCPDATDGSISVTATRTNGPSNYQYILNNTGTGVSSVAQNGNVFNGLAEGTYTVTVTDGRGCDNTTGTITLTDPAEVTIDATISIAPSCTPNSAEITVSAGGGTSGTYEYRQVSPTLGAWQASPVFSGLGPDTYAFEARDAVNVACPSPLQVVRTITLIEPLEVAVDVSNTTINCNGESDAVLVATASKGLGGYQYQLEVNGTLQGTPQDSGIFENLGQGTYRIYVTSGADCTAYSREIQIAEPPLLQATLGTVTHVSCFGEDDGTITVNVSGGVAPYSYSISSEPQKSVEANIFENLAGGDYTVIVQDQNGCQVVVEAIPVIAPTAPLAADVVRVEDEECSTDNNGLIELNLSGGTAPYAYSVGNPNGTFTDVSGANLILSDLDGGYYEIYLRDANGCTLPVVQEVRLGVDLSASHETVYECLDGEAHSITTVRVLDESVQNYYFALDAADPYMPTATDHTQDSPIFEGLSEGVHTISIVHEGGCIEVLDTIQISLPETVSLTLEQGSINEILVSASGGDGNYTYYFEAMPQATGSYYINRDGLYTVRVTDGKGCEAAVQVNMNFIDIEIPNFFTPNNDGFKDVWSIKNNEAFPNMFVSIFDRYGRTIKKFIGNGDWDGTYNNTDLPAGDYWYVIKLNGENDEREFVGHFSIYR</sequence>
<dbReference type="Pfam" id="PF13585">
    <property type="entry name" value="CHU_C"/>
    <property type="match status" value="1"/>
</dbReference>
<dbReference type="KEGG" id="asag:FGM00_19250"/>
<dbReference type="Proteomes" id="UP000310017">
    <property type="component" value="Chromosome"/>
</dbReference>
<dbReference type="NCBIfam" id="TIGR04131">
    <property type="entry name" value="Bac_Flav_CTERM"/>
    <property type="match status" value="1"/>
</dbReference>
<proteinExistence type="predicted"/>
<dbReference type="Pfam" id="PF13573">
    <property type="entry name" value="SprB"/>
    <property type="match status" value="3"/>
</dbReference>
<evidence type="ECO:0000313" key="1">
    <source>
        <dbReference type="EMBL" id="QCX02147.1"/>
    </source>
</evidence>
<reference evidence="1 2" key="1">
    <citation type="submission" date="2019-05" db="EMBL/GenBank/DDBJ databases">
        <title>Genome sequencing of F202Z8.</title>
        <authorList>
            <person name="Kwon Y.M."/>
        </authorList>
    </citation>
    <scope>NUCLEOTIDE SEQUENCE [LARGE SCALE GENOMIC DNA]</scope>
    <source>
        <strain evidence="1 2">F202Z8</strain>
    </source>
</reference>
<organism evidence="1 2">
    <name type="scientific">Aggregatimonas sangjinii</name>
    <dbReference type="NCBI Taxonomy" id="2583587"/>
    <lineage>
        <taxon>Bacteria</taxon>
        <taxon>Pseudomonadati</taxon>
        <taxon>Bacteroidota</taxon>
        <taxon>Flavobacteriia</taxon>
        <taxon>Flavobacteriales</taxon>
        <taxon>Flavobacteriaceae</taxon>
        <taxon>Aggregatimonas</taxon>
    </lineage>
</organism>
<gene>
    <name evidence="1" type="ORF">FGM00_19250</name>
</gene>
<keyword evidence="2" id="KW-1185">Reference proteome</keyword>
<dbReference type="RefSeq" id="WP_138854483.1">
    <property type="nucleotide sequence ID" value="NZ_CP040710.1"/>
</dbReference>
<dbReference type="EMBL" id="CP040710">
    <property type="protein sequence ID" value="QCX02147.1"/>
    <property type="molecule type" value="Genomic_DNA"/>
</dbReference>
<dbReference type="OrthoDB" id="607469at2"/>
<evidence type="ECO:0000313" key="2">
    <source>
        <dbReference type="Proteomes" id="UP000310017"/>
    </source>
</evidence>
<protein>
    <submittedName>
        <fullName evidence="1">T9SS type B sorting domain-containing protein</fullName>
    </submittedName>
</protein>
<name>A0A5B7SUB2_9FLAO</name>